<protein>
    <submittedName>
        <fullName evidence="2">Uncharacterized protein</fullName>
    </submittedName>
</protein>
<organism evidence="2 3">
    <name type="scientific">Amycolatopsis mongoliensis</name>
    <dbReference type="NCBI Taxonomy" id="715475"/>
    <lineage>
        <taxon>Bacteria</taxon>
        <taxon>Bacillati</taxon>
        <taxon>Actinomycetota</taxon>
        <taxon>Actinomycetes</taxon>
        <taxon>Pseudonocardiales</taxon>
        <taxon>Pseudonocardiaceae</taxon>
        <taxon>Amycolatopsis</taxon>
    </lineage>
</organism>
<keyword evidence="3" id="KW-1185">Reference proteome</keyword>
<sequence length="93" mass="10454">MDAHDVMLCERCWYPISPNGDHVVREYRDETHPLLAPLTGYFHVEDDPACRAARSARVTVVHDVRAVPVVVDRPPRRAAGDEQADRRPDPGSP</sequence>
<evidence type="ECO:0000313" key="2">
    <source>
        <dbReference type="EMBL" id="WIY00479.1"/>
    </source>
</evidence>
<dbReference type="EMBL" id="CP127295">
    <property type="protein sequence ID" value="WIY00479.1"/>
    <property type="molecule type" value="Genomic_DNA"/>
</dbReference>
<name>A0A9Y2NG66_9PSEU</name>
<accession>A0A9Y2NG66</accession>
<feature type="compositionally biased region" description="Basic and acidic residues" evidence="1">
    <location>
        <begin position="73"/>
        <end position="93"/>
    </location>
</feature>
<evidence type="ECO:0000256" key="1">
    <source>
        <dbReference type="SAM" id="MobiDB-lite"/>
    </source>
</evidence>
<evidence type="ECO:0000313" key="3">
    <source>
        <dbReference type="Proteomes" id="UP001239397"/>
    </source>
</evidence>
<dbReference type="KEGG" id="amog:QRX60_41545"/>
<proteinExistence type="predicted"/>
<dbReference type="RefSeq" id="WP_285996945.1">
    <property type="nucleotide sequence ID" value="NZ_CP127295.1"/>
</dbReference>
<feature type="region of interest" description="Disordered" evidence="1">
    <location>
        <begin position="71"/>
        <end position="93"/>
    </location>
</feature>
<reference evidence="2 3" key="1">
    <citation type="submission" date="2023-06" db="EMBL/GenBank/DDBJ databases">
        <authorList>
            <person name="Oyuntsetseg B."/>
            <person name="Kim S.B."/>
        </authorList>
    </citation>
    <scope>NUCLEOTIDE SEQUENCE [LARGE SCALE GENOMIC DNA]</scope>
    <source>
        <strain evidence="2 3">4-36</strain>
    </source>
</reference>
<gene>
    <name evidence="2" type="ORF">QRX60_41545</name>
</gene>
<dbReference type="AlphaFoldDB" id="A0A9Y2NG66"/>
<dbReference type="Proteomes" id="UP001239397">
    <property type="component" value="Chromosome"/>
</dbReference>